<comment type="caution">
    <text evidence="6">The sequence shown here is derived from an EMBL/GenBank/DDBJ whole genome shotgun (WGS) entry which is preliminary data.</text>
</comment>
<evidence type="ECO:0000259" key="4">
    <source>
        <dbReference type="Pfam" id="PF00370"/>
    </source>
</evidence>
<dbReference type="Pfam" id="PF02782">
    <property type="entry name" value="FGGY_C"/>
    <property type="match status" value="1"/>
</dbReference>
<sequence length="548" mass="61571">MKGSETLVLVFDVGTTGCKTCLYRIEKRVEQLDSCVVEYPLYMTEGGGVEQKVDEWWEALCKSTKIVLKRKKVRKDGIAGMAFSCQMQGSILVDKEGKALHNPMIYMDSRSVEQIERFLYHGLFRIEKWNAPLTLKSLYYTGGLAATPKDPLWKYHWVKDNRHDIFERAHKWLDVKDYLILRCTGNYGMTYDSAHLTFVYDTRPKKLGWHEGLCRTFQVNTDHLPPVVGSTDVVGHLTDGAAKEMGLAPGIPVFGGGGDTSMTSIGAGCVRNHDTHIYIGTSGWVGANLDRRKVDVSNFIASILGPIPGLYCYIAEAETAGACLAWVRDHLAMDEIGIYLKEHPAKDPEARKDRLFTLLNRAVDETEPGAGGVIFTPWLHGNRAPREDSHARGMFFNMGLTTGKRMLIRSVLEGVAYHDRWMLEAVERAIPKRESVRLVGGGAKSEAWCQIMADVTGRKIETIERPQDAGAMGAAVVCGVGLKIIKSFTDASDFIKVTRTYEPRAEYKEMYDRNYSLFQDLYKQNKKLFYRMNAARQIKRPAPSGVEK</sequence>
<feature type="domain" description="Carbohydrate kinase FGGY C-terminal" evidence="5">
    <location>
        <begin position="278"/>
        <end position="480"/>
    </location>
</feature>
<keyword evidence="2" id="KW-0808">Transferase</keyword>
<evidence type="ECO:0000259" key="5">
    <source>
        <dbReference type="Pfam" id="PF02782"/>
    </source>
</evidence>
<reference evidence="6" key="2">
    <citation type="submission" date="2021-01" db="EMBL/GenBank/DDBJ databases">
        <authorList>
            <person name="Hahn C.R."/>
            <person name="Youssef N.H."/>
            <person name="Elshahed M."/>
        </authorList>
    </citation>
    <scope>NUCLEOTIDE SEQUENCE</scope>
    <source>
        <strain evidence="6">Zod_Metabat.24</strain>
    </source>
</reference>
<gene>
    <name evidence="6" type="ORF">JW984_09155</name>
</gene>
<dbReference type="InterPro" id="IPR050406">
    <property type="entry name" value="FGGY_Carb_Kinase"/>
</dbReference>
<dbReference type="EMBL" id="JAFGIX010000046">
    <property type="protein sequence ID" value="MBN1573347.1"/>
    <property type="molecule type" value="Genomic_DNA"/>
</dbReference>
<dbReference type="InterPro" id="IPR000577">
    <property type="entry name" value="Carb_kinase_FGGY"/>
</dbReference>
<accession>A0A9D8PPR1</accession>
<comment type="similarity">
    <text evidence="1">Belongs to the FGGY kinase family.</text>
</comment>
<dbReference type="CDD" id="cd07805">
    <property type="entry name" value="ASKHA_NBD_FGGY_CvXK-like"/>
    <property type="match status" value="1"/>
</dbReference>
<evidence type="ECO:0000256" key="2">
    <source>
        <dbReference type="ARBA" id="ARBA00022679"/>
    </source>
</evidence>
<evidence type="ECO:0000313" key="7">
    <source>
        <dbReference type="Proteomes" id="UP000809273"/>
    </source>
</evidence>
<dbReference type="GO" id="GO:0016301">
    <property type="term" value="F:kinase activity"/>
    <property type="evidence" value="ECO:0007669"/>
    <property type="project" value="UniProtKB-KW"/>
</dbReference>
<keyword evidence="3 6" id="KW-0418">Kinase</keyword>
<dbReference type="PANTHER" id="PTHR43095">
    <property type="entry name" value="SUGAR KINASE"/>
    <property type="match status" value="1"/>
</dbReference>
<dbReference type="AlphaFoldDB" id="A0A9D8PPR1"/>
<proteinExistence type="inferred from homology"/>
<dbReference type="InterPro" id="IPR018485">
    <property type="entry name" value="FGGY_C"/>
</dbReference>
<evidence type="ECO:0000256" key="1">
    <source>
        <dbReference type="ARBA" id="ARBA00009156"/>
    </source>
</evidence>
<dbReference type="Pfam" id="PF00370">
    <property type="entry name" value="FGGY_N"/>
    <property type="match status" value="1"/>
</dbReference>
<dbReference type="Gene3D" id="3.30.420.40">
    <property type="match status" value="2"/>
</dbReference>
<evidence type="ECO:0000313" key="6">
    <source>
        <dbReference type="EMBL" id="MBN1573347.1"/>
    </source>
</evidence>
<dbReference type="PIRSF" id="PIRSF000538">
    <property type="entry name" value="GlpK"/>
    <property type="match status" value="1"/>
</dbReference>
<dbReference type="InterPro" id="IPR018484">
    <property type="entry name" value="FGGY_N"/>
</dbReference>
<protein>
    <submittedName>
        <fullName evidence="6">FGGY-family carbohydrate kinase</fullName>
    </submittedName>
</protein>
<reference evidence="6" key="1">
    <citation type="journal article" date="2021" name="Environ. Microbiol.">
        <title>Genomic characterization of three novel Desulfobacterota classes expand the metabolic and phylogenetic diversity of the phylum.</title>
        <authorList>
            <person name="Murphy C.L."/>
            <person name="Biggerstaff J."/>
            <person name="Eichhorn A."/>
            <person name="Ewing E."/>
            <person name="Shahan R."/>
            <person name="Soriano D."/>
            <person name="Stewart S."/>
            <person name="VanMol K."/>
            <person name="Walker R."/>
            <person name="Walters P."/>
            <person name="Elshahed M.S."/>
            <person name="Youssef N.H."/>
        </authorList>
    </citation>
    <scope>NUCLEOTIDE SEQUENCE</scope>
    <source>
        <strain evidence="6">Zod_Metabat.24</strain>
    </source>
</reference>
<feature type="domain" description="Carbohydrate kinase FGGY N-terminal" evidence="4">
    <location>
        <begin position="8"/>
        <end position="266"/>
    </location>
</feature>
<dbReference type="SUPFAM" id="SSF53067">
    <property type="entry name" value="Actin-like ATPase domain"/>
    <property type="match status" value="2"/>
</dbReference>
<dbReference type="GO" id="GO:0005975">
    <property type="term" value="P:carbohydrate metabolic process"/>
    <property type="evidence" value="ECO:0007669"/>
    <property type="project" value="InterPro"/>
</dbReference>
<dbReference type="Proteomes" id="UP000809273">
    <property type="component" value="Unassembled WGS sequence"/>
</dbReference>
<dbReference type="InterPro" id="IPR043129">
    <property type="entry name" value="ATPase_NBD"/>
</dbReference>
<organism evidence="6 7">
    <name type="scientific">Candidatus Zymogenus saltonus</name>
    <dbReference type="NCBI Taxonomy" id="2844893"/>
    <lineage>
        <taxon>Bacteria</taxon>
        <taxon>Deltaproteobacteria</taxon>
        <taxon>Candidatus Zymogenia</taxon>
        <taxon>Candidatus Zymogeniales</taxon>
        <taxon>Candidatus Zymogenaceae</taxon>
        <taxon>Candidatus Zymogenus</taxon>
    </lineage>
</organism>
<evidence type="ECO:0000256" key="3">
    <source>
        <dbReference type="ARBA" id="ARBA00022777"/>
    </source>
</evidence>
<name>A0A9D8PPR1_9DELT</name>